<evidence type="ECO:0000256" key="4">
    <source>
        <dbReference type="SAM" id="MobiDB-lite"/>
    </source>
</evidence>
<gene>
    <name evidence="6" type="ORF">PPYR1160_LOCUS7479</name>
</gene>
<dbReference type="InterPro" id="IPR051681">
    <property type="entry name" value="Ser/Thr_Kinases-Pseudokinases"/>
</dbReference>
<accession>A0A7R9U887</accession>
<dbReference type="InterPro" id="IPR008271">
    <property type="entry name" value="Ser/Thr_kinase_AS"/>
</dbReference>
<dbReference type="InterPro" id="IPR017441">
    <property type="entry name" value="Protein_kinase_ATP_BS"/>
</dbReference>
<dbReference type="PROSITE" id="PS00108">
    <property type="entry name" value="PROTEIN_KINASE_ST"/>
    <property type="match status" value="1"/>
</dbReference>
<reference evidence="6" key="1">
    <citation type="submission" date="2021-01" db="EMBL/GenBank/DDBJ databases">
        <authorList>
            <person name="Corre E."/>
            <person name="Pelletier E."/>
            <person name="Niang G."/>
            <person name="Scheremetjew M."/>
            <person name="Finn R."/>
            <person name="Kale V."/>
            <person name="Holt S."/>
            <person name="Cochrane G."/>
            <person name="Meng A."/>
            <person name="Brown T."/>
            <person name="Cohen L."/>
        </authorList>
    </citation>
    <scope>NUCLEOTIDE SEQUENCE</scope>
    <source>
        <strain evidence="6">CCMP2078</strain>
    </source>
</reference>
<evidence type="ECO:0000313" key="6">
    <source>
        <dbReference type="EMBL" id="CAD8257978.1"/>
    </source>
</evidence>
<evidence type="ECO:0000256" key="1">
    <source>
        <dbReference type="ARBA" id="ARBA00022741"/>
    </source>
</evidence>
<dbReference type="Gene3D" id="1.10.510.10">
    <property type="entry name" value="Transferase(Phosphotransferase) domain 1"/>
    <property type="match status" value="1"/>
</dbReference>
<sequence length="567" mass="63432">MTQLSSNARNVRPCRRRHRLLQRAKEELEVSARLILRPALTVLLLRRAEDPFRVLADLVERGIGTDVSSPEELGKFSFDGPKLSEHSREYLARHRLLEELEALLRETVTSSTEDVRKHLVTRLRELDEQHRSSPQQHSVETPPPPQLPKRRNPLTGVRGALSVGCFADALKKKRKNLRRIESFPAKKPKIEVNLETTEERHARMKNLLKLARQWFGSVRDACKENLPHLFPNFQVKLHKRLGQGRFADVFRATCVYPLRSGQLEGESVALKRFRFVGSALPVSAVGEIQKEIQASYVIFGSENASEDDTDRFIRLLAIVRDDESQANVIGPPLSPRSQLREAAAMKAELCRAEQSSAILGLDAGEDCPRSLGLLYEWGTEGDLHQRLHSGARKGLTSVERFQIIGQVALGLRFLHGQGYAHADIKSHNVILFREDDDRIRAKIGDLGSVMAVPSADAHEGLGTLGWTAPEALAHVTRITTSAIDIFSLGVMAWDCATAPRRMEESLDPFVSVGPKDYVDAVEKGVRPSFRADQQPEIAKLQSIAEACWATSPDERPSADGLLRKYFC</sequence>
<keyword evidence="2 3" id="KW-0067">ATP-binding</keyword>
<name>A0A7R9U887_9STRA</name>
<dbReference type="GO" id="GO:0005524">
    <property type="term" value="F:ATP binding"/>
    <property type="evidence" value="ECO:0007669"/>
    <property type="project" value="UniProtKB-UniRule"/>
</dbReference>
<dbReference type="PANTHER" id="PTHR44329">
    <property type="entry name" value="SERINE/THREONINE-PROTEIN KINASE TNNI3K-RELATED"/>
    <property type="match status" value="1"/>
</dbReference>
<dbReference type="Pfam" id="PF00069">
    <property type="entry name" value="Pkinase"/>
    <property type="match status" value="1"/>
</dbReference>
<evidence type="ECO:0000259" key="5">
    <source>
        <dbReference type="PROSITE" id="PS50011"/>
    </source>
</evidence>
<dbReference type="InterPro" id="IPR000719">
    <property type="entry name" value="Prot_kinase_dom"/>
</dbReference>
<dbReference type="SMART" id="SM00220">
    <property type="entry name" value="S_TKc"/>
    <property type="match status" value="1"/>
</dbReference>
<organism evidence="6">
    <name type="scientific">Pinguiococcus pyrenoidosus</name>
    <dbReference type="NCBI Taxonomy" id="172671"/>
    <lineage>
        <taxon>Eukaryota</taxon>
        <taxon>Sar</taxon>
        <taxon>Stramenopiles</taxon>
        <taxon>Ochrophyta</taxon>
        <taxon>Pinguiophyceae</taxon>
        <taxon>Pinguiochrysidales</taxon>
        <taxon>Pinguiochrysidaceae</taxon>
        <taxon>Pinguiococcus</taxon>
    </lineage>
</organism>
<dbReference type="AlphaFoldDB" id="A0A7R9U887"/>
<proteinExistence type="predicted"/>
<feature type="region of interest" description="Disordered" evidence="4">
    <location>
        <begin position="127"/>
        <end position="154"/>
    </location>
</feature>
<dbReference type="PROSITE" id="PS00107">
    <property type="entry name" value="PROTEIN_KINASE_ATP"/>
    <property type="match status" value="1"/>
</dbReference>
<dbReference type="SUPFAM" id="SSF56112">
    <property type="entry name" value="Protein kinase-like (PK-like)"/>
    <property type="match status" value="1"/>
</dbReference>
<keyword evidence="1 3" id="KW-0547">Nucleotide-binding</keyword>
<feature type="binding site" evidence="3">
    <location>
        <position position="271"/>
    </location>
    <ligand>
        <name>ATP</name>
        <dbReference type="ChEBI" id="CHEBI:30616"/>
    </ligand>
</feature>
<dbReference type="GO" id="GO:0004674">
    <property type="term" value="F:protein serine/threonine kinase activity"/>
    <property type="evidence" value="ECO:0007669"/>
    <property type="project" value="TreeGrafter"/>
</dbReference>
<evidence type="ECO:0000256" key="2">
    <source>
        <dbReference type="ARBA" id="ARBA00022840"/>
    </source>
</evidence>
<protein>
    <recommendedName>
        <fullName evidence="5">Protein kinase domain-containing protein</fullName>
    </recommendedName>
</protein>
<dbReference type="InterPro" id="IPR011009">
    <property type="entry name" value="Kinase-like_dom_sf"/>
</dbReference>
<evidence type="ECO:0000256" key="3">
    <source>
        <dbReference type="PROSITE-ProRule" id="PRU10141"/>
    </source>
</evidence>
<dbReference type="EMBL" id="HBEA01009716">
    <property type="protein sequence ID" value="CAD8257978.1"/>
    <property type="molecule type" value="Transcribed_RNA"/>
</dbReference>
<feature type="domain" description="Protein kinase" evidence="5">
    <location>
        <begin position="235"/>
        <end position="566"/>
    </location>
</feature>
<dbReference type="PROSITE" id="PS50011">
    <property type="entry name" value="PROTEIN_KINASE_DOM"/>
    <property type="match status" value="1"/>
</dbReference>